<evidence type="ECO:0000313" key="1">
    <source>
        <dbReference type="EMBL" id="JAD83325.1"/>
    </source>
</evidence>
<dbReference type="EMBL" id="GBRH01214570">
    <property type="protein sequence ID" value="JAD83325.1"/>
    <property type="molecule type" value="Transcribed_RNA"/>
</dbReference>
<name>A0A0A9DCE3_ARUDO</name>
<reference evidence="1" key="1">
    <citation type="submission" date="2014-09" db="EMBL/GenBank/DDBJ databases">
        <authorList>
            <person name="Magalhaes I.L.F."/>
            <person name="Oliveira U."/>
            <person name="Santos F.R."/>
            <person name="Vidigal T.H.D.A."/>
            <person name="Brescovit A.D."/>
            <person name="Santos A.J."/>
        </authorList>
    </citation>
    <scope>NUCLEOTIDE SEQUENCE</scope>
    <source>
        <tissue evidence="1">Shoot tissue taken approximately 20 cm above the soil surface</tissue>
    </source>
</reference>
<reference evidence="1" key="2">
    <citation type="journal article" date="2015" name="Data Brief">
        <title>Shoot transcriptome of the giant reed, Arundo donax.</title>
        <authorList>
            <person name="Barrero R.A."/>
            <person name="Guerrero F.D."/>
            <person name="Moolhuijzen P."/>
            <person name="Goolsby J.A."/>
            <person name="Tidwell J."/>
            <person name="Bellgard S.E."/>
            <person name="Bellgard M.I."/>
        </authorList>
    </citation>
    <scope>NUCLEOTIDE SEQUENCE</scope>
    <source>
        <tissue evidence="1">Shoot tissue taken approximately 20 cm above the soil surface</tissue>
    </source>
</reference>
<sequence>MEPVDKIIEDRRNIKRCSYGTGRIRAGRHIKHGAGESSFIVHASMMGAESEWIVFPPRVLRGISQRAVGFVRFCYGGLEYVDGLFEYDELLVQGTDNGLSRGQLALTNLSFFHSLFLSCPWNLERKIQL</sequence>
<organism evidence="1">
    <name type="scientific">Arundo donax</name>
    <name type="common">Giant reed</name>
    <name type="synonym">Donax arundinaceus</name>
    <dbReference type="NCBI Taxonomy" id="35708"/>
    <lineage>
        <taxon>Eukaryota</taxon>
        <taxon>Viridiplantae</taxon>
        <taxon>Streptophyta</taxon>
        <taxon>Embryophyta</taxon>
        <taxon>Tracheophyta</taxon>
        <taxon>Spermatophyta</taxon>
        <taxon>Magnoliopsida</taxon>
        <taxon>Liliopsida</taxon>
        <taxon>Poales</taxon>
        <taxon>Poaceae</taxon>
        <taxon>PACMAD clade</taxon>
        <taxon>Arundinoideae</taxon>
        <taxon>Arundineae</taxon>
        <taxon>Arundo</taxon>
    </lineage>
</organism>
<proteinExistence type="predicted"/>
<accession>A0A0A9DCE3</accession>
<dbReference type="AlphaFoldDB" id="A0A0A9DCE3"/>
<protein>
    <submittedName>
        <fullName evidence="1">Uncharacterized protein</fullName>
    </submittedName>
</protein>